<dbReference type="AlphaFoldDB" id="A0A067MAH7"/>
<evidence type="ECO:0000256" key="1">
    <source>
        <dbReference type="SAM" id="MobiDB-lite"/>
    </source>
</evidence>
<feature type="region of interest" description="Disordered" evidence="1">
    <location>
        <begin position="107"/>
        <end position="132"/>
    </location>
</feature>
<gene>
    <name evidence="2" type="ORF">BOTBODRAFT_645384</name>
</gene>
<dbReference type="Proteomes" id="UP000027195">
    <property type="component" value="Unassembled WGS sequence"/>
</dbReference>
<keyword evidence="3" id="KW-1185">Reference proteome</keyword>
<dbReference type="InParanoid" id="A0A067MAH7"/>
<dbReference type="HOGENOM" id="CLU_1517645_0_0_1"/>
<name>A0A067MAH7_BOTB1</name>
<protein>
    <submittedName>
        <fullName evidence="2">Uncharacterized protein</fullName>
    </submittedName>
</protein>
<accession>A0A067MAH7</accession>
<evidence type="ECO:0000313" key="3">
    <source>
        <dbReference type="Proteomes" id="UP000027195"/>
    </source>
</evidence>
<feature type="compositionally biased region" description="Basic and acidic residues" evidence="1">
    <location>
        <begin position="16"/>
        <end position="35"/>
    </location>
</feature>
<evidence type="ECO:0000313" key="2">
    <source>
        <dbReference type="EMBL" id="KDQ08616.1"/>
    </source>
</evidence>
<dbReference type="EMBL" id="KL198088">
    <property type="protein sequence ID" value="KDQ08616.1"/>
    <property type="molecule type" value="Genomic_DNA"/>
</dbReference>
<reference evidence="3" key="1">
    <citation type="journal article" date="2014" name="Proc. Natl. Acad. Sci. U.S.A.">
        <title>Extensive sampling of basidiomycete genomes demonstrates inadequacy of the white-rot/brown-rot paradigm for wood decay fungi.</title>
        <authorList>
            <person name="Riley R."/>
            <person name="Salamov A.A."/>
            <person name="Brown D.W."/>
            <person name="Nagy L.G."/>
            <person name="Floudas D."/>
            <person name="Held B.W."/>
            <person name="Levasseur A."/>
            <person name="Lombard V."/>
            <person name="Morin E."/>
            <person name="Otillar R."/>
            <person name="Lindquist E.A."/>
            <person name="Sun H."/>
            <person name="LaButti K.M."/>
            <person name="Schmutz J."/>
            <person name="Jabbour D."/>
            <person name="Luo H."/>
            <person name="Baker S.E."/>
            <person name="Pisabarro A.G."/>
            <person name="Walton J.D."/>
            <person name="Blanchette R.A."/>
            <person name="Henrissat B."/>
            <person name="Martin F."/>
            <person name="Cullen D."/>
            <person name="Hibbett D.S."/>
            <person name="Grigoriev I.V."/>
        </authorList>
    </citation>
    <scope>NUCLEOTIDE SEQUENCE [LARGE SCALE GENOMIC DNA]</scope>
    <source>
        <strain evidence="3">FD-172 SS1</strain>
    </source>
</reference>
<proteinExistence type="predicted"/>
<feature type="region of interest" description="Disordered" evidence="1">
    <location>
        <begin position="66"/>
        <end position="86"/>
    </location>
</feature>
<sequence length="177" mass="20099">MRYIRNTHERRKHEHGRREQEFALRGGGGEERDGRGLIEIKVEGQKSPSDIAKKGMRSMGATMLVTSRRRRRQKHVGNYDPNCSASADESAYRHWTRFSAGSLMRGARKIPPPVAEHTRSAKGREEVKRDPIRPQKVVGIRSTSPPFLLLSPPPECQISKTQENMCQLSRALVQCVE</sequence>
<feature type="region of interest" description="Disordered" evidence="1">
    <location>
        <begin position="1"/>
        <end position="35"/>
    </location>
</feature>
<organism evidence="2 3">
    <name type="scientific">Botryobasidium botryosum (strain FD-172 SS1)</name>
    <dbReference type="NCBI Taxonomy" id="930990"/>
    <lineage>
        <taxon>Eukaryota</taxon>
        <taxon>Fungi</taxon>
        <taxon>Dikarya</taxon>
        <taxon>Basidiomycota</taxon>
        <taxon>Agaricomycotina</taxon>
        <taxon>Agaricomycetes</taxon>
        <taxon>Cantharellales</taxon>
        <taxon>Botryobasidiaceae</taxon>
        <taxon>Botryobasidium</taxon>
    </lineage>
</organism>
<feature type="compositionally biased region" description="Basic and acidic residues" evidence="1">
    <location>
        <begin position="116"/>
        <end position="132"/>
    </location>
</feature>